<feature type="domain" description="Glycosyltransferase subfamily 4-like N-terminal" evidence="2">
    <location>
        <begin position="13"/>
        <end position="167"/>
    </location>
</feature>
<dbReference type="Pfam" id="PF00534">
    <property type="entry name" value="Glycos_transf_1"/>
    <property type="match status" value="1"/>
</dbReference>
<feature type="domain" description="Glycosyl transferase family 1" evidence="1">
    <location>
        <begin position="179"/>
        <end position="328"/>
    </location>
</feature>
<keyword evidence="3" id="KW-0808">Transferase</keyword>
<dbReference type="PANTHER" id="PTHR12526">
    <property type="entry name" value="GLYCOSYLTRANSFERASE"/>
    <property type="match status" value="1"/>
</dbReference>
<accession>A0A6L5XDH7</accession>
<proteinExistence type="predicted"/>
<keyword evidence="4" id="KW-1185">Reference proteome</keyword>
<evidence type="ECO:0000313" key="3">
    <source>
        <dbReference type="EMBL" id="MSS17353.1"/>
    </source>
</evidence>
<protein>
    <submittedName>
        <fullName evidence="3">Glycosyltransferase</fullName>
    </submittedName>
</protein>
<dbReference type="InterPro" id="IPR001296">
    <property type="entry name" value="Glyco_trans_1"/>
</dbReference>
<comment type="caution">
    <text evidence="3">The sequence shown here is derived from an EMBL/GenBank/DDBJ whole genome shotgun (WGS) entry which is preliminary data.</text>
</comment>
<dbReference type="Gene3D" id="3.40.50.2000">
    <property type="entry name" value="Glycogen Phosphorylase B"/>
    <property type="match status" value="2"/>
</dbReference>
<evidence type="ECO:0000313" key="4">
    <source>
        <dbReference type="Proteomes" id="UP000483362"/>
    </source>
</evidence>
<dbReference type="RefSeq" id="WP_154326764.1">
    <property type="nucleotide sequence ID" value="NZ_CP045696.1"/>
</dbReference>
<dbReference type="SUPFAM" id="SSF53756">
    <property type="entry name" value="UDP-Glycosyltransferase/glycogen phosphorylase"/>
    <property type="match status" value="1"/>
</dbReference>
<dbReference type="GO" id="GO:0016757">
    <property type="term" value="F:glycosyltransferase activity"/>
    <property type="evidence" value="ECO:0007669"/>
    <property type="project" value="InterPro"/>
</dbReference>
<evidence type="ECO:0000259" key="1">
    <source>
        <dbReference type="Pfam" id="PF00534"/>
    </source>
</evidence>
<organism evidence="3 4">
    <name type="scientific">Sodaliphilus pleomorphus</name>
    <dbReference type="NCBI Taxonomy" id="2606626"/>
    <lineage>
        <taxon>Bacteria</taxon>
        <taxon>Pseudomonadati</taxon>
        <taxon>Bacteroidota</taxon>
        <taxon>Bacteroidia</taxon>
        <taxon>Bacteroidales</taxon>
        <taxon>Muribaculaceae</taxon>
        <taxon>Sodaliphilus</taxon>
    </lineage>
</organism>
<dbReference type="EMBL" id="VULT01000008">
    <property type="protein sequence ID" value="MSS17353.1"/>
    <property type="molecule type" value="Genomic_DNA"/>
</dbReference>
<dbReference type="Pfam" id="PF13439">
    <property type="entry name" value="Glyco_transf_4"/>
    <property type="match status" value="1"/>
</dbReference>
<gene>
    <name evidence="3" type="ORF">FYJ29_06205</name>
</gene>
<name>A0A6L5XDH7_9BACT</name>
<evidence type="ECO:0000259" key="2">
    <source>
        <dbReference type="Pfam" id="PF13439"/>
    </source>
</evidence>
<dbReference type="PANTHER" id="PTHR12526:SF630">
    <property type="entry name" value="GLYCOSYLTRANSFERASE"/>
    <property type="match status" value="1"/>
</dbReference>
<dbReference type="Proteomes" id="UP000483362">
    <property type="component" value="Unassembled WGS sequence"/>
</dbReference>
<sequence length="357" mass="40178">MRILHVITSLRTGGAEHLMVDLLPALRALGNDVELLVFDGTPTPFMQQLEEEGVTIRHLGLGGSPYHPKNIIGLCKYMRRYDVVHTHNTACQFFAPIAKMMTLGGAKLVTTEHNATNRRRGKSIFKLIDRWMYARYSRIICIAQQTYQNLTAHLGTNKNMTVIFNGVWVDSFLHAIKDVAKETEFVVSMIAGFRHQKDQDTLIRAMAQLPGNYSLQLVGDGPRRGELENLIAKLQLGDRVKLLGIRTDIPDILAHSDVVVLSSHWEGLSLSSIEGMASGRPFVASDVDGLREIVKGYGILFPHQDYRALASAIRQLCETPVEYRRVAERCQARAKQYDISLMAKKYNEVYQEICPNL</sequence>
<dbReference type="AlphaFoldDB" id="A0A6L5XDH7"/>
<dbReference type="InterPro" id="IPR028098">
    <property type="entry name" value="Glyco_trans_4-like_N"/>
</dbReference>
<reference evidence="3 4" key="1">
    <citation type="submission" date="2019-08" db="EMBL/GenBank/DDBJ databases">
        <title>In-depth cultivation of the pig gut microbiome towards novel bacterial diversity and tailored functional studies.</title>
        <authorList>
            <person name="Wylensek D."/>
            <person name="Hitch T.C.A."/>
            <person name="Clavel T."/>
        </authorList>
    </citation>
    <scope>NUCLEOTIDE SEQUENCE [LARGE SCALE GENOMIC DNA]</scope>
    <source>
        <strain evidence="3 4">Oil-RF-744-WCA-WT-10</strain>
    </source>
</reference>